<dbReference type="Pfam" id="PF13583">
    <property type="entry name" value="Reprolysin_4"/>
    <property type="match status" value="1"/>
</dbReference>
<dbReference type="Gene3D" id="2.60.40.10">
    <property type="entry name" value="Immunoglobulins"/>
    <property type="match status" value="1"/>
</dbReference>
<keyword evidence="1 2" id="KW-0732">Signal</keyword>
<proteinExistence type="predicted"/>
<dbReference type="NCBIfam" id="TIGR04183">
    <property type="entry name" value="Por_Secre_tail"/>
    <property type="match status" value="1"/>
</dbReference>
<dbReference type="Proteomes" id="UP000256686">
    <property type="component" value="Unassembled WGS sequence"/>
</dbReference>
<evidence type="ECO:0000313" key="5">
    <source>
        <dbReference type="Proteomes" id="UP000256686"/>
    </source>
</evidence>
<keyword evidence="5" id="KW-1185">Reference proteome</keyword>
<accession>A0A3D9C2C5</accession>
<gene>
    <name evidence="4" type="ORF">DRF65_23490</name>
</gene>
<dbReference type="InterPro" id="IPR024079">
    <property type="entry name" value="MetalloPept_cat_dom_sf"/>
</dbReference>
<dbReference type="Gene3D" id="3.40.390.10">
    <property type="entry name" value="Collagenase (Catalytic Domain)"/>
    <property type="match status" value="1"/>
</dbReference>
<reference evidence="5" key="1">
    <citation type="submission" date="2018-06" db="EMBL/GenBank/DDBJ databases">
        <authorList>
            <person name="Lum Nde A."/>
            <person name="Hugo C."/>
        </authorList>
    </citation>
    <scope>NUCLEOTIDE SEQUENCE [LARGE SCALE GENOMIC DNA]</scope>
    <source>
        <strain evidence="5">1_F178</strain>
    </source>
</reference>
<dbReference type="EMBL" id="QNVT01000031">
    <property type="protein sequence ID" value="REC59878.1"/>
    <property type="molecule type" value="Genomic_DNA"/>
</dbReference>
<evidence type="ECO:0000256" key="2">
    <source>
        <dbReference type="SAM" id="SignalP"/>
    </source>
</evidence>
<dbReference type="PROSITE" id="PS50215">
    <property type="entry name" value="ADAM_MEPRO"/>
    <property type="match status" value="1"/>
</dbReference>
<dbReference type="InterPro" id="IPR026444">
    <property type="entry name" value="Secre_tail"/>
</dbReference>
<comment type="caution">
    <text evidence="4">The sequence shown here is derived from an EMBL/GenBank/DDBJ whole genome shotgun (WGS) entry which is preliminary data.</text>
</comment>
<dbReference type="InterPro" id="IPR001590">
    <property type="entry name" value="Peptidase_M12B"/>
</dbReference>
<dbReference type="SUPFAM" id="SSF55486">
    <property type="entry name" value="Metalloproteases ('zincins'), catalytic domain"/>
    <property type="match status" value="1"/>
</dbReference>
<sequence length="917" mass="98685">MKKKIYLFLAIAAIGGQSLYAQSFWKKTKVNERNVIDSKRNIGTDYSNAYILDINQLKSTLQAAPVSKTGAATQSTVTIDIPGLDGKFEKYSVYETSNMAPELAAKFPDIKSYRGVSVNDPSKTISFALSQNGLKLIMFAQDRKPVVIEPATKEVSVYLVSPAVPNILSDTSNFECSVDGKNIETIITAQRNTNDRKFRTFRLAVSADGEFSTFHGGTTASALAAINDIMTVINPVYERDLSIHMNLIANNDQIIFLDKTTDPYSTFNSANPQASGNKMGGEVQMTMIQRIGEANYDLGILLSGQKTGGGNAGLISSVCKDSQGDLFPLFPGILIDKKKGAAYMGSMGAGPAGFEFTIATAHEMGHQFGANHTFSRDEGTGAGSYLEPGSGVTIMGYPGITGTHDVADKFNDQFLHHSLKQINNYITTTSCATTVDMANHPPTVNAGSDYSIPKGTAFKLTAAGSDPDNDPFTYSWEESDLSTSAGYSFPDRNSTTTPNFRVYSPTPSPTRYFPPLAEVLNGSLYSTWNMISDVARNMKFVSLVRDNASEGGQTASDEAIVSVDGNSGPFKITSVSLNQNYPSGSSHLLKWDVAGTNAAPINTQSVNILISTDGGSTFNQLVSNTPNDGEETITIPSTPSQQAYIIVESVGNVYYAASPAFAIDYNVTLNCTQYPAASGPFAFSPGQGNHATMNINVPVTATIEDINIVIDLNYTDIGETGLLLTDPYEPNKQNIFWLGNCSGSNTLKATFDQEGASPIVSCNNLNSNPTAKIEPIRLDLSKYYGQNPNGTWKILAAHTSSLLNNVQPNNSSGTVNTAAIELCTRQTVSSTLGAKETALEKDEFQIYPNPSNGKFNVLMKKNASTEVHIFDIAGRLVHSQTGITNDTRIDLTSFAKGNYIIVFNVDGKKVAKKVIIK</sequence>
<organism evidence="4 5">
    <name type="scientific">Chryseobacterium pennae</name>
    <dbReference type="NCBI Taxonomy" id="2258962"/>
    <lineage>
        <taxon>Bacteria</taxon>
        <taxon>Pseudomonadati</taxon>
        <taxon>Bacteroidota</taxon>
        <taxon>Flavobacteriia</taxon>
        <taxon>Flavobacteriales</taxon>
        <taxon>Weeksellaceae</taxon>
        <taxon>Chryseobacterium group</taxon>
        <taxon>Chryseobacterium</taxon>
    </lineage>
</organism>
<protein>
    <recommendedName>
        <fullName evidence="3">Peptidase M12B domain-containing protein</fullName>
    </recommendedName>
</protein>
<dbReference type="GO" id="GO:0006508">
    <property type="term" value="P:proteolysis"/>
    <property type="evidence" value="ECO:0007669"/>
    <property type="project" value="InterPro"/>
</dbReference>
<dbReference type="Gene3D" id="2.60.120.260">
    <property type="entry name" value="Galactose-binding domain-like"/>
    <property type="match status" value="1"/>
</dbReference>
<dbReference type="AlphaFoldDB" id="A0A3D9C2C5"/>
<feature type="chain" id="PRO_5017579969" description="Peptidase M12B domain-containing protein" evidence="2">
    <location>
        <begin position="22"/>
        <end position="917"/>
    </location>
</feature>
<name>A0A3D9C2C5_9FLAO</name>
<dbReference type="RefSeq" id="WP_115973160.1">
    <property type="nucleotide sequence ID" value="NZ_QNVT01000031.1"/>
</dbReference>
<evidence type="ECO:0000256" key="1">
    <source>
        <dbReference type="ARBA" id="ARBA00022729"/>
    </source>
</evidence>
<dbReference type="GO" id="GO:0004222">
    <property type="term" value="F:metalloendopeptidase activity"/>
    <property type="evidence" value="ECO:0007669"/>
    <property type="project" value="InterPro"/>
</dbReference>
<dbReference type="Pfam" id="PF18962">
    <property type="entry name" value="Por_Secre_tail"/>
    <property type="match status" value="1"/>
</dbReference>
<feature type="domain" description="Peptidase M12B" evidence="3">
    <location>
        <begin position="199"/>
        <end position="438"/>
    </location>
</feature>
<evidence type="ECO:0000313" key="4">
    <source>
        <dbReference type="EMBL" id="REC59878.1"/>
    </source>
</evidence>
<feature type="signal peptide" evidence="2">
    <location>
        <begin position="1"/>
        <end position="21"/>
    </location>
</feature>
<dbReference type="InterPro" id="IPR013783">
    <property type="entry name" value="Ig-like_fold"/>
</dbReference>
<evidence type="ECO:0000259" key="3">
    <source>
        <dbReference type="PROSITE" id="PS50215"/>
    </source>
</evidence>